<dbReference type="InterPro" id="IPR052036">
    <property type="entry name" value="Hydrolase/PRTase-associated"/>
</dbReference>
<sequence length="413" mass="48143">MRVLKKILKLIFCISIIGFIAIGLGLTIWTKYPEFKARKEISDLDKNARKISDIKIGEKAKIIALGEASHGNKEFQKLKLDVFKNLVENNDVRAFALECDFSEGILIDKYIKNPNIKVNPLEYFSFSIYKTEEMKNLIEWMKEYNKIHNEKLSFYGFDMQNPEKLIPTIKDYVGKNRIEFALDKLKVLETYPIKVKDSKVKDLIENLKVLKDKIKEESDDDIIFKKAIDNFLEGFSYYSLDDNFKEYETRDRLMAENVIWISKFEDNRNSKLMIAGHNGHIGKTSNIYKIMGDHLSEFFKDKYFTIGTDFYKTRVNISSMTDKKRVIKKFISADPIAQKAEKYDGIFYLDFNNLQNGATKSIVESKMKMGSLGEGYFPMMNVIAKTYRIDQVPKDLYDSMIFIYEANPTEIIN</sequence>
<evidence type="ECO:0000313" key="3">
    <source>
        <dbReference type="EMBL" id="MSS77711.1"/>
    </source>
</evidence>
<name>A0A6N7VFP9_9FIRM</name>
<proteinExistence type="predicted"/>
<dbReference type="GO" id="GO:0046677">
    <property type="term" value="P:response to antibiotic"/>
    <property type="evidence" value="ECO:0007669"/>
    <property type="project" value="InterPro"/>
</dbReference>
<keyword evidence="4" id="KW-1185">Reference proteome</keyword>
<keyword evidence="2" id="KW-0812">Transmembrane</keyword>
<evidence type="ECO:0000256" key="1">
    <source>
        <dbReference type="SAM" id="Coils"/>
    </source>
</evidence>
<evidence type="ECO:0000256" key="2">
    <source>
        <dbReference type="SAM" id="Phobius"/>
    </source>
</evidence>
<dbReference type="Proteomes" id="UP000441925">
    <property type="component" value="Unassembled WGS sequence"/>
</dbReference>
<organism evidence="3 4">
    <name type="scientific">Anaerococcus porci</name>
    <dbReference type="NCBI Taxonomy" id="2652269"/>
    <lineage>
        <taxon>Bacteria</taxon>
        <taxon>Bacillati</taxon>
        <taxon>Bacillota</taxon>
        <taxon>Tissierellia</taxon>
        <taxon>Tissierellales</taxon>
        <taxon>Peptoniphilaceae</taxon>
        <taxon>Anaerococcus</taxon>
    </lineage>
</organism>
<comment type="caution">
    <text evidence="3">The sequence shown here is derived from an EMBL/GenBank/DDBJ whole genome shotgun (WGS) entry which is preliminary data.</text>
</comment>
<reference evidence="3 4" key="1">
    <citation type="submission" date="2019-08" db="EMBL/GenBank/DDBJ databases">
        <title>In-depth cultivation of the pig gut microbiome towards novel bacterial diversity and tailored functional studies.</title>
        <authorList>
            <person name="Wylensek D."/>
            <person name="Hitch T.C.A."/>
            <person name="Clavel T."/>
        </authorList>
    </citation>
    <scope>NUCLEOTIDE SEQUENCE [LARGE SCALE GENOMIC DNA]</scope>
    <source>
        <strain evidence="3 4">WCA-380-WT-2B</strain>
    </source>
</reference>
<dbReference type="Gene3D" id="3.30.1870.10">
    <property type="entry name" value="EreA-like, domain 2"/>
    <property type="match status" value="1"/>
</dbReference>
<dbReference type="AlphaFoldDB" id="A0A6N7VFP9"/>
<feature type="coiled-coil region" evidence="1">
    <location>
        <begin position="193"/>
        <end position="220"/>
    </location>
</feature>
<dbReference type="Pfam" id="PF05139">
    <property type="entry name" value="Erythro_esteras"/>
    <property type="match status" value="1"/>
</dbReference>
<dbReference type="SUPFAM" id="SSF159501">
    <property type="entry name" value="EreA/ChaN-like"/>
    <property type="match status" value="1"/>
</dbReference>
<dbReference type="Gene3D" id="3.40.1660.10">
    <property type="entry name" value="EreA-like (biosynthetic domain)"/>
    <property type="match status" value="1"/>
</dbReference>
<keyword evidence="2" id="KW-1133">Transmembrane helix</keyword>
<dbReference type="PANTHER" id="PTHR31299:SF0">
    <property type="entry name" value="ESTERASE, PUTATIVE (AFU_ORTHOLOGUE AFUA_1G05850)-RELATED"/>
    <property type="match status" value="1"/>
</dbReference>
<dbReference type="EMBL" id="VULQ01000004">
    <property type="protein sequence ID" value="MSS77711.1"/>
    <property type="molecule type" value="Genomic_DNA"/>
</dbReference>
<keyword evidence="1" id="KW-0175">Coiled coil</keyword>
<evidence type="ECO:0000313" key="4">
    <source>
        <dbReference type="Proteomes" id="UP000441925"/>
    </source>
</evidence>
<feature type="transmembrane region" description="Helical" evidence="2">
    <location>
        <begin position="7"/>
        <end position="29"/>
    </location>
</feature>
<accession>A0A6N7VFP9</accession>
<dbReference type="Gene3D" id="1.20.1440.30">
    <property type="entry name" value="Biosynthetic Protein domain"/>
    <property type="match status" value="1"/>
</dbReference>
<keyword evidence="2" id="KW-0472">Membrane</keyword>
<dbReference type="CDD" id="cd14728">
    <property type="entry name" value="Ere-like"/>
    <property type="match status" value="1"/>
</dbReference>
<dbReference type="RefSeq" id="WP_154540132.1">
    <property type="nucleotide sequence ID" value="NZ_JAXDSU010000065.1"/>
</dbReference>
<dbReference type="PANTHER" id="PTHR31299">
    <property type="entry name" value="ESTERASE, PUTATIVE (AFU_ORTHOLOGUE AFUA_1G05850)-RELATED"/>
    <property type="match status" value="1"/>
</dbReference>
<protein>
    <submittedName>
        <fullName evidence="3">Erythromycin esterase family protein</fullName>
    </submittedName>
</protein>
<dbReference type="InterPro" id="IPR007815">
    <property type="entry name" value="Emycin_Estase"/>
</dbReference>
<gene>
    <name evidence="3" type="ORF">FYJ26_04685</name>
</gene>